<dbReference type="PANTHER" id="PTHR36766">
    <property type="entry name" value="PLANT BROAD-SPECTRUM MILDEW RESISTANCE PROTEIN RPW8"/>
    <property type="match status" value="1"/>
</dbReference>
<keyword evidence="14" id="KW-1185">Reference proteome</keyword>
<dbReference type="InParanoid" id="A0A1B6PQS1"/>
<keyword evidence="5" id="KW-0611">Plant defense</keyword>
<keyword evidence="7" id="KW-0175">Coiled coil</keyword>
<dbReference type="OMA" id="EICYIRS"/>
<dbReference type="Gene3D" id="3.80.10.10">
    <property type="entry name" value="Ribonuclease Inhibitor"/>
    <property type="match status" value="4"/>
</dbReference>
<dbReference type="InterPro" id="IPR042197">
    <property type="entry name" value="Apaf_helical"/>
</dbReference>
<feature type="domain" description="Disease resistance R13L4/SHOC-2-like LRR" evidence="11">
    <location>
        <begin position="583"/>
        <end position="760"/>
    </location>
</feature>
<dbReference type="SUPFAM" id="SSF52058">
    <property type="entry name" value="L domain-like"/>
    <property type="match status" value="2"/>
</dbReference>
<dbReference type="PRINTS" id="PR00364">
    <property type="entry name" value="DISEASERSIST"/>
</dbReference>
<dbReference type="GO" id="GO:0005524">
    <property type="term" value="F:ATP binding"/>
    <property type="evidence" value="ECO:0007669"/>
    <property type="project" value="UniProtKB-KW"/>
</dbReference>
<dbReference type="Gene3D" id="1.10.8.430">
    <property type="entry name" value="Helical domain of apoptotic protease-activating factors"/>
    <property type="match status" value="1"/>
</dbReference>
<dbReference type="InterPro" id="IPR002182">
    <property type="entry name" value="NB-ARC"/>
</dbReference>
<protein>
    <recommendedName>
        <fullName evidence="15">NB-ARC domain-containing protein</fullName>
    </recommendedName>
</protein>
<keyword evidence="6" id="KW-0067">ATP-binding</keyword>
<dbReference type="InterPro" id="IPR055414">
    <property type="entry name" value="LRR_R13L4/SHOC2-like"/>
</dbReference>
<gene>
    <name evidence="13" type="ORF">SORBI_3005G076100</name>
</gene>
<keyword evidence="4" id="KW-0547">Nucleotide-binding</keyword>
<dbReference type="InterPro" id="IPR058922">
    <property type="entry name" value="WHD_DRP"/>
</dbReference>
<evidence type="ECO:0008006" key="15">
    <source>
        <dbReference type="Google" id="ProtNLM"/>
    </source>
</evidence>
<evidence type="ECO:0000256" key="6">
    <source>
        <dbReference type="ARBA" id="ARBA00022840"/>
    </source>
</evidence>
<dbReference type="PANTHER" id="PTHR36766:SF34">
    <property type="entry name" value="NB-ARC DOMAIN-CONTAINING PROTEIN"/>
    <property type="match status" value="1"/>
</dbReference>
<dbReference type="Gene3D" id="1.10.10.10">
    <property type="entry name" value="Winged helix-like DNA-binding domain superfamily/Winged helix DNA-binding domain"/>
    <property type="match status" value="1"/>
</dbReference>
<sequence length="1261" mass="142993">MAGLEGALACGLLTVAGNKLCSLISSEFASITGLKKDLSELQDIHTKIMSWLSMVRGRTIDHEASGRGVMKLRSLANEIYDLLDDVYIQDEKHKVNSDHDKPAITDNFSAKPELLLFQQKVAHKIDEIKVTFDTIVMENTLHNLQVDQSVQSRNKETSDHSLLRNVEDLKIPSRDHVKGNIISKLVQSNKGECNHIVSIVGLGGSGKTTLAQHICHDDKIKEHFTNTIFWVHVSQEFCKDKLIGKLFEAVVEQNSGVHAQDQMLHAISNKLGGKKFLLVLDDAWHEDRQEWENFKVILNNGACGSKILLTTRNQSVAEAVESEDVFKLPFFLEDESWSLFLNSCGWVEQDLDSSYIQVGKDIVKKCGGVPLAIKTLGSVLHEKRTINTWRAIRENNLWEEENIEGRVFASLTLSYIYLKDHLKECFTFCSIFPKGYKINKDYLIEQWIAHGFIKLKNEDLAHDIGNEYFDALMKAGFLQSPVQTWPEKSVVCEMHDLIHDLTRYILQYEVMTSLPKNMTTHNWSQKCRYLSLMSCSEKVEGDLFDKVRAVYVSGGNPSLDNHEICYIRSVVLDYVIDTLFPQFILKLEHLGYLEIHHLRCTELPEAISGCWNLQSLHFISCKGFVMLPMSIGKLKKLRTLELNDITDLESLPESIGDCQDLQFLQLNYCGKLRDIPSSMGRLGNLRVLHILRCSSLQLPSEFNGELRNLQTLNLHACLGLQDLPSTFACPILRTLHLSETKVTVLPQWVTSIGTLEHIDLHNCKELVELPKGIANLKNLEVLNLVGCSKLQCMPSGFRQLTLLRHLALFAVGCGRDDARISELENLDMISGNMEITNLKYLKDPSEAEKAMLKRKNIWRLKLTWSSSQTEEEIVSDMEQDQGVLNALEPSSQIKDLKICGYRGSILPCWMTKLNDSSFCAGIVFKQASLCQFLSLTEMTLEEFPHLKYIRGLQEFPSLKFLSLVKMPNLEELWTTTTSFEIQGEESEPQHCFPVLSEVCITGCPKLIVKPYFPPSLVTLSFEESNEQLLSLGSFSHPLPPPANESSSSFNVHSAAPCLRELRLRKMMGSSSNWELLQSHTELETLHIECCNDLKQLPDNIRNLTSLRVLCIQGCLNLTMLPEWLGELRSLQFLFFFMTPMLHSLPESTKHLTSLTSLQICRWDEMKQLPDVIQHLTSLELLNLVLCHALTELPEWIGQLSALRTLKIQLCPGLQCLPQSLQRLTALRELHIGGCPGLLSRYKQGVGPDWQLISHIPNIRMY</sequence>
<evidence type="ECO:0000259" key="9">
    <source>
        <dbReference type="Pfam" id="PF18052"/>
    </source>
</evidence>
<feature type="domain" description="Disease resistance R13L4/SHOC-2-like LRR" evidence="11">
    <location>
        <begin position="1070"/>
        <end position="1239"/>
    </location>
</feature>
<dbReference type="Pfam" id="PF25019">
    <property type="entry name" value="LRR_R13L1-DRL21"/>
    <property type="match status" value="1"/>
</dbReference>
<evidence type="ECO:0000256" key="4">
    <source>
        <dbReference type="ARBA" id="ARBA00022741"/>
    </source>
</evidence>
<dbReference type="Pfam" id="PF00931">
    <property type="entry name" value="NB-ARC"/>
    <property type="match status" value="1"/>
</dbReference>
<feature type="domain" description="NB-ARC" evidence="8">
    <location>
        <begin position="177"/>
        <end position="343"/>
    </location>
</feature>
<name>A0A1B6PQS1_SORBI</name>
<dbReference type="GO" id="GO:0009626">
    <property type="term" value="P:plant-type hypersensitive response"/>
    <property type="evidence" value="ECO:0007669"/>
    <property type="project" value="UniProtKB-ARBA"/>
</dbReference>
<reference evidence="14" key="2">
    <citation type="journal article" date="2018" name="Plant J.">
        <title>The Sorghum bicolor reference genome: improved assembly, gene annotations, a transcriptome atlas, and signatures of genome organization.</title>
        <authorList>
            <person name="McCormick R.F."/>
            <person name="Truong S.K."/>
            <person name="Sreedasyam A."/>
            <person name="Jenkins J."/>
            <person name="Shu S."/>
            <person name="Sims D."/>
            <person name="Kennedy M."/>
            <person name="Amirebrahimi M."/>
            <person name="Weers B.D."/>
            <person name="McKinley B."/>
            <person name="Mattison A."/>
            <person name="Morishige D.T."/>
            <person name="Grimwood J."/>
            <person name="Schmutz J."/>
            <person name="Mullet J.E."/>
        </authorList>
    </citation>
    <scope>NUCLEOTIDE SEQUENCE [LARGE SCALE GENOMIC DNA]</scope>
    <source>
        <strain evidence="14">cv. BTx623</strain>
    </source>
</reference>
<reference evidence="13 14" key="1">
    <citation type="journal article" date="2009" name="Nature">
        <title>The Sorghum bicolor genome and the diversification of grasses.</title>
        <authorList>
            <person name="Paterson A.H."/>
            <person name="Bowers J.E."/>
            <person name="Bruggmann R."/>
            <person name="Dubchak I."/>
            <person name="Grimwood J."/>
            <person name="Gundlach H."/>
            <person name="Haberer G."/>
            <person name="Hellsten U."/>
            <person name="Mitros T."/>
            <person name="Poliakov A."/>
            <person name="Schmutz J."/>
            <person name="Spannagl M."/>
            <person name="Tang H."/>
            <person name="Wang X."/>
            <person name="Wicker T."/>
            <person name="Bharti A.K."/>
            <person name="Chapman J."/>
            <person name="Feltus F.A."/>
            <person name="Gowik U."/>
            <person name="Grigoriev I.V."/>
            <person name="Lyons E."/>
            <person name="Maher C.A."/>
            <person name="Martis M."/>
            <person name="Narechania A."/>
            <person name="Otillar R.P."/>
            <person name="Penning B.W."/>
            <person name="Salamov A.A."/>
            <person name="Wang Y."/>
            <person name="Zhang L."/>
            <person name="Carpita N.C."/>
            <person name="Freeling M."/>
            <person name="Gingle A.R."/>
            <person name="Hash C.T."/>
            <person name="Keller B."/>
            <person name="Klein P."/>
            <person name="Kresovich S."/>
            <person name="McCann M.C."/>
            <person name="Ming R."/>
            <person name="Peterson D.G."/>
            <person name="Mehboob-ur-Rahman"/>
            <person name="Ware D."/>
            <person name="Westhoff P."/>
            <person name="Mayer K.F."/>
            <person name="Messing J."/>
            <person name="Rokhsar D.S."/>
        </authorList>
    </citation>
    <scope>NUCLEOTIDE SEQUENCE [LARGE SCALE GENOMIC DNA]</scope>
    <source>
        <strain evidence="14">cv. BTx623</strain>
    </source>
</reference>
<dbReference type="Pfam" id="PF23598">
    <property type="entry name" value="LRR_14"/>
    <property type="match status" value="2"/>
</dbReference>
<dbReference type="InterPro" id="IPR027417">
    <property type="entry name" value="P-loop_NTPase"/>
</dbReference>
<dbReference type="InterPro" id="IPR032675">
    <property type="entry name" value="LRR_dom_sf"/>
</dbReference>
<keyword evidence="3" id="KW-0677">Repeat</keyword>
<evidence type="ECO:0000256" key="1">
    <source>
        <dbReference type="ARBA" id="ARBA00008894"/>
    </source>
</evidence>
<dbReference type="Pfam" id="PF18052">
    <property type="entry name" value="Rx_N"/>
    <property type="match status" value="1"/>
</dbReference>
<keyword evidence="2" id="KW-0433">Leucine-rich repeat</keyword>
<dbReference type="GO" id="GO:0043531">
    <property type="term" value="F:ADP binding"/>
    <property type="evidence" value="ECO:0007669"/>
    <property type="project" value="InterPro"/>
</dbReference>
<dbReference type="AlphaFoldDB" id="A0A1B6PQS1"/>
<dbReference type="Gramene" id="KXG28019">
    <property type="protein sequence ID" value="KXG28019"/>
    <property type="gene ID" value="SORBI_3005G076100"/>
</dbReference>
<dbReference type="InterPro" id="IPR056789">
    <property type="entry name" value="LRR_R13L1-DRL21"/>
</dbReference>
<feature type="domain" description="R13L1/DRL21-like LRR repeat region" evidence="12">
    <location>
        <begin position="820"/>
        <end position="966"/>
    </location>
</feature>
<dbReference type="Gene3D" id="1.20.5.4130">
    <property type="match status" value="1"/>
</dbReference>
<proteinExistence type="inferred from homology"/>
<feature type="domain" description="Disease resistance N-terminal" evidence="9">
    <location>
        <begin position="14"/>
        <end position="98"/>
    </location>
</feature>
<dbReference type="FunFam" id="1.10.10.10:FF:000322">
    <property type="entry name" value="Probable disease resistance protein At1g63360"/>
    <property type="match status" value="1"/>
</dbReference>
<evidence type="ECO:0000256" key="5">
    <source>
        <dbReference type="ARBA" id="ARBA00022821"/>
    </source>
</evidence>
<evidence type="ECO:0000256" key="3">
    <source>
        <dbReference type="ARBA" id="ARBA00022737"/>
    </source>
</evidence>
<evidence type="ECO:0000313" key="13">
    <source>
        <dbReference type="EMBL" id="KXG28019.1"/>
    </source>
</evidence>
<dbReference type="OrthoDB" id="1658288at2759"/>
<dbReference type="STRING" id="4558.A0A1B6PQS1"/>
<dbReference type="Gene3D" id="3.40.50.300">
    <property type="entry name" value="P-loop containing nucleotide triphosphate hydrolases"/>
    <property type="match status" value="1"/>
</dbReference>
<evidence type="ECO:0000259" key="8">
    <source>
        <dbReference type="Pfam" id="PF00931"/>
    </source>
</evidence>
<dbReference type="InterPro" id="IPR041118">
    <property type="entry name" value="Rx_N"/>
</dbReference>
<evidence type="ECO:0000256" key="7">
    <source>
        <dbReference type="ARBA" id="ARBA00023054"/>
    </source>
</evidence>
<feature type="domain" description="Disease resistance protein winged helix" evidence="10">
    <location>
        <begin position="431"/>
        <end position="501"/>
    </location>
</feature>
<dbReference type="Proteomes" id="UP000000768">
    <property type="component" value="Chromosome 5"/>
</dbReference>
<accession>A0A1B6PQS1</accession>
<organism evidence="13 14">
    <name type="scientific">Sorghum bicolor</name>
    <name type="common">Sorghum</name>
    <name type="synonym">Sorghum vulgare</name>
    <dbReference type="NCBI Taxonomy" id="4558"/>
    <lineage>
        <taxon>Eukaryota</taxon>
        <taxon>Viridiplantae</taxon>
        <taxon>Streptophyta</taxon>
        <taxon>Embryophyta</taxon>
        <taxon>Tracheophyta</taxon>
        <taxon>Spermatophyta</taxon>
        <taxon>Magnoliopsida</taxon>
        <taxon>Liliopsida</taxon>
        <taxon>Poales</taxon>
        <taxon>Poaceae</taxon>
        <taxon>PACMAD clade</taxon>
        <taxon>Panicoideae</taxon>
        <taxon>Andropogonodae</taxon>
        <taxon>Andropogoneae</taxon>
        <taxon>Sorghinae</taxon>
        <taxon>Sorghum</taxon>
    </lineage>
</organism>
<evidence type="ECO:0000259" key="11">
    <source>
        <dbReference type="Pfam" id="PF23598"/>
    </source>
</evidence>
<dbReference type="EMBL" id="CM000764">
    <property type="protein sequence ID" value="KXG28019.1"/>
    <property type="molecule type" value="Genomic_DNA"/>
</dbReference>
<dbReference type="SUPFAM" id="SSF52540">
    <property type="entry name" value="P-loop containing nucleoside triphosphate hydrolases"/>
    <property type="match status" value="1"/>
</dbReference>
<dbReference type="Pfam" id="PF23559">
    <property type="entry name" value="WHD_DRP"/>
    <property type="match status" value="1"/>
</dbReference>
<evidence type="ECO:0000256" key="2">
    <source>
        <dbReference type="ARBA" id="ARBA00022614"/>
    </source>
</evidence>
<evidence type="ECO:0000313" key="14">
    <source>
        <dbReference type="Proteomes" id="UP000000768"/>
    </source>
</evidence>
<dbReference type="GO" id="GO:0002758">
    <property type="term" value="P:innate immune response-activating signaling pathway"/>
    <property type="evidence" value="ECO:0007669"/>
    <property type="project" value="UniProtKB-ARBA"/>
</dbReference>
<evidence type="ECO:0000259" key="10">
    <source>
        <dbReference type="Pfam" id="PF23559"/>
    </source>
</evidence>
<dbReference type="GO" id="GO:0042742">
    <property type="term" value="P:defense response to bacterium"/>
    <property type="evidence" value="ECO:0007669"/>
    <property type="project" value="UniProtKB-ARBA"/>
</dbReference>
<comment type="similarity">
    <text evidence="1">Belongs to the disease resistance NB-LRR family.</text>
</comment>
<dbReference type="InterPro" id="IPR036388">
    <property type="entry name" value="WH-like_DNA-bd_sf"/>
</dbReference>
<evidence type="ECO:0000259" key="12">
    <source>
        <dbReference type="Pfam" id="PF25019"/>
    </source>
</evidence>